<feature type="transmembrane region" description="Helical" evidence="7">
    <location>
        <begin position="536"/>
        <end position="556"/>
    </location>
</feature>
<dbReference type="PROSITE" id="PS50850">
    <property type="entry name" value="MFS"/>
    <property type="match status" value="1"/>
</dbReference>
<organism evidence="10">
    <name type="scientific">Chlorella variabilis</name>
    <name type="common">Green alga</name>
    <dbReference type="NCBI Taxonomy" id="554065"/>
    <lineage>
        <taxon>Eukaryota</taxon>
        <taxon>Viridiplantae</taxon>
        <taxon>Chlorophyta</taxon>
        <taxon>core chlorophytes</taxon>
        <taxon>Trebouxiophyceae</taxon>
        <taxon>Chlorellales</taxon>
        <taxon>Chlorellaceae</taxon>
        <taxon>Chlorella clade</taxon>
        <taxon>Chlorella</taxon>
    </lineage>
</organism>
<sequence>MRIPQGEEWLGLGPFRTVLVPKVYFFTVSAGLVFLLPFVNVFYREIGFSEELIGVLCSLIVSAADASRRHMAVLLAVYLTAFIGRSFITFFTAFSVQLALALLTEAAASPMGALVDAAVMASATDEGGYGRIRMYASVGWGLTAPLAGWVVAAFGLRAAFLCYTFLVGACLPLAALMPMEVLAAPKAAAQAAPAAGDAGSQLCCQGASFEQLGLGSDGAGTRSDAENFSVHVSGGSEGQLPHLATKEGSRHGCDGSAKRWSIGTALHAAPEPHHTQDPGSSPRPVIHLVADARGGGARLLSSPERPLLSPSSCPSSPDAPAIDRTWHTTTTTTCSTSTLEIAAGPSKARLAGPAGGPGPAGGAPTSVWRGVRALLGDVHVAVFFFLAFLMGVGNGVIGYLFLYLDELGASGTLMGLCLSSNCAAEVPVFFFSGRLLARLGVERALHLAMAAYVARLLAYLALPLLPSAWLVLPVELLQGCTFALAWSAGTVQVKRIAPPHLRSTVQSLFQGLYTGIGAGLGGLVGGLLYGSLGASALFRTAALALAAGWLGALAVLRVWGGSSGGYAAQQVQQSAEGQGQLERQASGEEGEAAALLRP</sequence>
<keyword evidence="10" id="KW-1185">Reference proteome</keyword>
<comment type="similarity">
    <text evidence="2">Belongs to the major facilitator superfamily. MFSD6 family.</text>
</comment>
<evidence type="ECO:0000256" key="6">
    <source>
        <dbReference type="SAM" id="MobiDB-lite"/>
    </source>
</evidence>
<dbReference type="InterPro" id="IPR024989">
    <property type="entry name" value="MFS_assoc_dom"/>
</dbReference>
<evidence type="ECO:0000313" key="10">
    <source>
        <dbReference type="Proteomes" id="UP000008141"/>
    </source>
</evidence>
<gene>
    <name evidence="9" type="ORF">CHLNCDRAFT_143760</name>
</gene>
<dbReference type="InParanoid" id="E1ZAE1"/>
<evidence type="ECO:0000256" key="4">
    <source>
        <dbReference type="ARBA" id="ARBA00022989"/>
    </source>
</evidence>
<dbReference type="Gene3D" id="1.20.1250.20">
    <property type="entry name" value="MFS general substrate transporter like domains"/>
    <property type="match status" value="1"/>
</dbReference>
<reference evidence="9 10" key="1">
    <citation type="journal article" date="2010" name="Plant Cell">
        <title>The Chlorella variabilis NC64A genome reveals adaptation to photosymbiosis, coevolution with viruses, and cryptic sex.</title>
        <authorList>
            <person name="Blanc G."/>
            <person name="Duncan G."/>
            <person name="Agarkova I."/>
            <person name="Borodovsky M."/>
            <person name="Gurnon J."/>
            <person name="Kuo A."/>
            <person name="Lindquist E."/>
            <person name="Lucas S."/>
            <person name="Pangilinan J."/>
            <person name="Polle J."/>
            <person name="Salamov A."/>
            <person name="Terry A."/>
            <person name="Yamada T."/>
            <person name="Dunigan D.D."/>
            <person name="Grigoriev I.V."/>
            <person name="Claverie J.M."/>
            <person name="Van Etten J.L."/>
        </authorList>
    </citation>
    <scope>NUCLEOTIDE SEQUENCE [LARGE SCALE GENOMIC DNA]</scope>
    <source>
        <strain evidence="9 10">NC64A</strain>
    </source>
</reference>
<dbReference type="eggNOG" id="KOG3762">
    <property type="taxonomic scope" value="Eukaryota"/>
</dbReference>
<evidence type="ECO:0000256" key="1">
    <source>
        <dbReference type="ARBA" id="ARBA00004141"/>
    </source>
</evidence>
<feature type="transmembrane region" description="Helical" evidence="7">
    <location>
        <begin position="512"/>
        <end position="530"/>
    </location>
</feature>
<dbReference type="AlphaFoldDB" id="E1ZAE1"/>
<dbReference type="GO" id="GO:0022857">
    <property type="term" value="F:transmembrane transporter activity"/>
    <property type="evidence" value="ECO:0007669"/>
    <property type="project" value="InterPro"/>
</dbReference>
<evidence type="ECO:0000259" key="8">
    <source>
        <dbReference type="PROSITE" id="PS50850"/>
    </source>
</evidence>
<comment type="subcellular location">
    <subcellularLocation>
        <location evidence="1">Membrane</location>
        <topology evidence="1">Multi-pass membrane protein</topology>
    </subcellularLocation>
</comment>
<feature type="region of interest" description="Disordered" evidence="6">
    <location>
        <begin position="301"/>
        <end position="323"/>
    </location>
</feature>
<evidence type="ECO:0000256" key="2">
    <source>
        <dbReference type="ARBA" id="ARBA00005241"/>
    </source>
</evidence>
<dbReference type="PANTHER" id="PTHR16172">
    <property type="entry name" value="MAJOR FACILITATOR SUPERFAMILY DOMAIN-CONTAINING PROTEIN 6-LIKE"/>
    <property type="match status" value="1"/>
</dbReference>
<accession>E1ZAE1</accession>
<dbReference type="SUPFAM" id="SSF103473">
    <property type="entry name" value="MFS general substrate transporter"/>
    <property type="match status" value="1"/>
</dbReference>
<protein>
    <recommendedName>
        <fullName evidence="8">Major facilitator superfamily (MFS) profile domain-containing protein</fullName>
    </recommendedName>
</protein>
<evidence type="ECO:0000313" key="9">
    <source>
        <dbReference type="EMBL" id="EFN57045.1"/>
    </source>
</evidence>
<feature type="transmembrane region" description="Helical" evidence="7">
    <location>
        <begin position="158"/>
        <end position="176"/>
    </location>
</feature>
<feature type="transmembrane region" description="Helical" evidence="7">
    <location>
        <begin position="378"/>
        <end position="401"/>
    </location>
</feature>
<dbReference type="InterPro" id="IPR051717">
    <property type="entry name" value="MFS_MFSD6"/>
</dbReference>
<dbReference type="Pfam" id="PF12832">
    <property type="entry name" value="MFS_1_like"/>
    <property type="match status" value="1"/>
</dbReference>
<evidence type="ECO:0000256" key="3">
    <source>
        <dbReference type="ARBA" id="ARBA00022692"/>
    </source>
</evidence>
<dbReference type="InterPro" id="IPR036259">
    <property type="entry name" value="MFS_trans_sf"/>
</dbReference>
<dbReference type="OrthoDB" id="515501at2759"/>
<evidence type="ECO:0000256" key="7">
    <source>
        <dbReference type="SAM" id="Phobius"/>
    </source>
</evidence>
<dbReference type="EMBL" id="GL433840">
    <property type="protein sequence ID" value="EFN57045.1"/>
    <property type="molecule type" value="Genomic_DNA"/>
</dbReference>
<feature type="transmembrane region" description="Helical" evidence="7">
    <location>
        <begin position="413"/>
        <end position="432"/>
    </location>
</feature>
<feature type="transmembrane region" description="Helical" evidence="7">
    <location>
        <begin position="100"/>
        <end position="120"/>
    </location>
</feature>
<dbReference type="PANTHER" id="PTHR16172:SF41">
    <property type="entry name" value="MAJOR FACILITATOR SUPERFAMILY DOMAIN-CONTAINING PROTEIN 6-LIKE"/>
    <property type="match status" value="1"/>
</dbReference>
<dbReference type="RefSeq" id="XP_005849147.1">
    <property type="nucleotide sequence ID" value="XM_005849085.1"/>
</dbReference>
<dbReference type="OMA" id="NARNGSH"/>
<feature type="domain" description="Major facilitator superfamily (MFS) profile" evidence="8">
    <location>
        <begin position="379"/>
        <end position="598"/>
    </location>
</feature>
<feature type="transmembrane region" description="Helical" evidence="7">
    <location>
        <begin position="132"/>
        <end position="152"/>
    </location>
</feature>
<dbReference type="KEGG" id="cvr:CHLNCDRAFT_143760"/>
<feature type="region of interest" description="Disordered" evidence="6">
    <location>
        <begin position="577"/>
        <end position="598"/>
    </location>
</feature>
<dbReference type="GO" id="GO:0016020">
    <property type="term" value="C:membrane"/>
    <property type="evidence" value="ECO:0007669"/>
    <property type="project" value="UniProtKB-SubCell"/>
</dbReference>
<keyword evidence="3 7" id="KW-0812">Transmembrane</keyword>
<dbReference type="GeneID" id="17356745"/>
<feature type="region of interest" description="Disordered" evidence="6">
    <location>
        <begin position="224"/>
        <end position="251"/>
    </location>
</feature>
<dbReference type="InterPro" id="IPR020846">
    <property type="entry name" value="MFS_dom"/>
</dbReference>
<name>E1ZAE1_CHLVA</name>
<evidence type="ECO:0000256" key="5">
    <source>
        <dbReference type="ARBA" id="ARBA00023136"/>
    </source>
</evidence>
<feature type="transmembrane region" description="Helical" evidence="7">
    <location>
        <begin position="23"/>
        <end position="43"/>
    </location>
</feature>
<keyword evidence="4 7" id="KW-1133">Transmembrane helix</keyword>
<dbReference type="Proteomes" id="UP000008141">
    <property type="component" value="Unassembled WGS sequence"/>
</dbReference>
<feature type="compositionally biased region" description="Low complexity" evidence="6">
    <location>
        <begin position="301"/>
        <end position="316"/>
    </location>
</feature>
<proteinExistence type="inferred from homology"/>
<feature type="transmembrane region" description="Helical" evidence="7">
    <location>
        <begin position="72"/>
        <end position="94"/>
    </location>
</feature>
<keyword evidence="5 7" id="KW-0472">Membrane</keyword>